<dbReference type="InterPro" id="IPR010266">
    <property type="entry name" value="NnrS"/>
</dbReference>
<feature type="transmembrane region" description="Helical" evidence="1">
    <location>
        <begin position="94"/>
        <end position="112"/>
    </location>
</feature>
<feature type="transmembrane region" description="Helical" evidence="1">
    <location>
        <begin position="24"/>
        <end position="44"/>
    </location>
</feature>
<feature type="transmembrane region" description="Helical" evidence="1">
    <location>
        <begin position="338"/>
        <end position="360"/>
    </location>
</feature>
<feature type="transmembrane region" description="Helical" evidence="1">
    <location>
        <begin position="118"/>
        <end position="139"/>
    </location>
</feature>
<feature type="transmembrane region" description="Helical" evidence="1">
    <location>
        <begin position="64"/>
        <end position="82"/>
    </location>
</feature>
<feature type="transmembrane region" description="Helical" evidence="1">
    <location>
        <begin position="146"/>
        <end position="167"/>
    </location>
</feature>
<feature type="transmembrane region" description="Helical" evidence="1">
    <location>
        <begin position="242"/>
        <end position="260"/>
    </location>
</feature>
<proteinExistence type="predicted"/>
<evidence type="ECO:0000313" key="3">
    <source>
        <dbReference type="Proteomes" id="UP001163739"/>
    </source>
</evidence>
<evidence type="ECO:0000313" key="2">
    <source>
        <dbReference type="EMBL" id="UZE96066.1"/>
    </source>
</evidence>
<feature type="transmembrane region" description="Helical" evidence="1">
    <location>
        <begin position="179"/>
        <end position="202"/>
    </location>
</feature>
<reference evidence="2" key="1">
    <citation type="submission" date="2022-06" db="EMBL/GenBank/DDBJ databases">
        <title>Alkalimarinus sp. nov., isolated from gut of a Alitta virens.</title>
        <authorList>
            <person name="Yang A.I."/>
            <person name="Shin N.-R."/>
        </authorList>
    </citation>
    <scope>NUCLEOTIDE SEQUENCE</scope>
    <source>
        <strain evidence="2">A2M4</strain>
    </source>
</reference>
<keyword evidence="1" id="KW-1133">Transmembrane helix</keyword>
<feature type="transmembrane region" description="Helical" evidence="1">
    <location>
        <begin position="272"/>
        <end position="297"/>
    </location>
</feature>
<keyword evidence="3" id="KW-1185">Reference proteome</keyword>
<dbReference type="EMBL" id="CP100390">
    <property type="protein sequence ID" value="UZE96066.1"/>
    <property type="molecule type" value="Genomic_DNA"/>
</dbReference>
<feature type="transmembrane region" description="Helical" evidence="1">
    <location>
        <begin position="303"/>
        <end position="326"/>
    </location>
</feature>
<organism evidence="2 3">
    <name type="scientific">Alkalimarinus alittae</name>
    <dbReference type="NCBI Taxonomy" id="2961619"/>
    <lineage>
        <taxon>Bacteria</taxon>
        <taxon>Pseudomonadati</taxon>
        <taxon>Pseudomonadota</taxon>
        <taxon>Gammaproteobacteria</taxon>
        <taxon>Alteromonadales</taxon>
        <taxon>Alteromonadaceae</taxon>
        <taxon>Alkalimarinus</taxon>
    </lineage>
</organism>
<keyword evidence="1" id="KW-0472">Membrane</keyword>
<dbReference type="Proteomes" id="UP001163739">
    <property type="component" value="Chromosome"/>
</dbReference>
<protein>
    <submittedName>
        <fullName evidence="2">NnrS family protein</fullName>
    </submittedName>
</protein>
<keyword evidence="1" id="KW-0812">Transmembrane</keyword>
<feature type="transmembrane region" description="Helical" evidence="1">
    <location>
        <begin position="214"/>
        <end position="236"/>
    </location>
</feature>
<gene>
    <name evidence="2" type="ORF">NKI27_18780</name>
</gene>
<evidence type="ECO:0000256" key="1">
    <source>
        <dbReference type="SAM" id="Phobius"/>
    </source>
</evidence>
<sequence length="400" mass="43075">MSNVDNTSAALASTPILRLAFRPLFLGGTLFSLIAISWWAYFWASPFDWQPYGGPIWWHGHEMLFGFGAAIVVGFLLTAVQSWTGVPGVKGNKLAVLASAWLLGRLLVAFGAGLPGWVVAVGDLSFLFLSALAMAYPVIKVKQWRNLMFVPILLVLMMLNAVSHWGTLIGDALVALHSLHGATLLTALVITIVGGRVIPFFTSSASGYTRLPNIGWLDGLSIGSIIALVIVAFIGFSVVPAPLLAVLSLVAAVSNGWRFLRWGIAHTLNIPLLWSLHFSYLFIPVGMVALFLFSMGWLTNISIALHCFTVGAMGGMILAMISRVTLGHTGRKLQPPKLMTLGYILILIAAAVRVLLPALLPSFTNWGIVGAAALWVAAYSIYLFYYAPMLVSARVDGRPG</sequence>
<dbReference type="Pfam" id="PF05940">
    <property type="entry name" value="NnrS"/>
    <property type="match status" value="1"/>
</dbReference>
<accession>A0ABY6N1T3</accession>
<name>A0ABY6N1T3_9ALTE</name>
<feature type="transmembrane region" description="Helical" evidence="1">
    <location>
        <begin position="366"/>
        <end position="385"/>
    </location>
</feature>
<dbReference type="RefSeq" id="WP_265047551.1">
    <property type="nucleotide sequence ID" value="NZ_CP100390.1"/>
</dbReference>